<keyword evidence="2" id="KW-0812">Transmembrane</keyword>
<gene>
    <name evidence="5" type="ORF">BTN85_1616</name>
</gene>
<dbReference type="PROSITE" id="PS51201">
    <property type="entry name" value="RCK_N"/>
    <property type="match status" value="1"/>
</dbReference>
<dbReference type="InterPro" id="IPR003148">
    <property type="entry name" value="RCK_N"/>
</dbReference>
<keyword evidence="6" id="KW-1185">Reference proteome</keyword>
<organism evidence="5 6">
    <name type="scientific">Methanohalarchaeum thermophilum</name>
    <dbReference type="NCBI Taxonomy" id="1903181"/>
    <lineage>
        <taxon>Archaea</taxon>
        <taxon>Methanobacteriati</taxon>
        <taxon>Methanobacteriota</taxon>
        <taxon>Methanonatronarchaeia</taxon>
        <taxon>Methanonatronarchaeales</taxon>
        <taxon>Methanonatronarchaeaceae</taxon>
        <taxon>Candidatus Methanohalarchaeum</taxon>
    </lineage>
</organism>
<dbReference type="SUPFAM" id="SSF116726">
    <property type="entry name" value="TrkA C-terminal domain-like"/>
    <property type="match status" value="1"/>
</dbReference>
<dbReference type="SUPFAM" id="SSF51735">
    <property type="entry name" value="NAD(P)-binding Rossmann-fold domains"/>
    <property type="match status" value="1"/>
</dbReference>
<dbReference type="InterPro" id="IPR036721">
    <property type="entry name" value="RCK_C_sf"/>
</dbReference>
<evidence type="ECO:0000313" key="6">
    <source>
        <dbReference type="Proteomes" id="UP000185744"/>
    </source>
</evidence>
<dbReference type="Gene3D" id="3.30.70.1450">
    <property type="entry name" value="Regulator of K+ conductance, C-terminal domain"/>
    <property type="match status" value="1"/>
</dbReference>
<reference evidence="5" key="1">
    <citation type="submission" date="2016-12" db="EMBL/GenBank/DDBJ databases">
        <title>Discovery of methanogenic haloarchaea.</title>
        <authorList>
            <person name="Sorokin D.Y."/>
            <person name="Makarova K.S."/>
            <person name="Abbas B."/>
            <person name="Ferrer M."/>
            <person name="Golyshin P.N."/>
        </authorList>
    </citation>
    <scope>NUCLEOTIDE SEQUENCE [LARGE SCALE GENOMIC DNA]</scope>
    <source>
        <strain evidence="5">HMET1</strain>
    </source>
</reference>
<dbReference type="PROSITE" id="PS51202">
    <property type="entry name" value="RCK_C"/>
    <property type="match status" value="1"/>
</dbReference>
<dbReference type="InterPro" id="IPR050721">
    <property type="entry name" value="Trk_Ktr_HKT_K-transport"/>
</dbReference>
<evidence type="ECO:0000259" key="4">
    <source>
        <dbReference type="PROSITE" id="PS51202"/>
    </source>
</evidence>
<evidence type="ECO:0000313" key="5">
    <source>
        <dbReference type="EMBL" id="OKY79110.1"/>
    </source>
</evidence>
<comment type="subcellular location">
    <subcellularLocation>
        <location evidence="1">Cell membrane</location>
        <topology evidence="1">Multi-pass membrane protein</topology>
    </subcellularLocation>
</comment>
<dbReference type="InParanoid" id="A0A1Q6DXN1"/>
<dbReference type="AlphaFoldDB" id="A0A1Q6DXN1"/>
<comment type="caution">
    <text evidence="5">The sequence shown here is derived from an EMBL/GenBank/DDBJ whole genome shotgun (WGS) entry which is preliminary data.</text>
</comment>
<dbReference type="Pfam" id="PF07885">
    <property type="entry name" value="Ion_trans_2"/>
    <property type="match status" value="1"/>
</dbReference>
<dbReference type="Pfam" id="PF02080">
    <property type="entry name" value="TrkA_C"/>
    <property type="match status" value="1"/>
</dbReference>
<sequence>MRWLFGNSSVRNKTIEILALLFLITFVGTLGFHLLEGWSLFDSFYMTIITITTTGFEEVHPLSFSGRILAIVVMVSGISAFFYAIGQLFPLLVEKRIMRRKRLPKDIQDHIIVCGYGTIGTNVLKEISSRKDDKKIVVIDKDQDKVSMAREDGYWAVHGDVTDEEVLEKADVKTAGFLITCVDDSDNAFCIMIAKEFNEEIYSIAIARSTSNLKNLERAGADQVLSPYQDTASKVKVLIKNPVSSNIAEVISGLGGNNYFEKIDIGEKGEGETIRSLSLQERTNALVIAVGKGKRIARPTPDMELEKGDKLYVIGSEKEVEKAIDLLSK</sequence>
<name>A0A1Q6DXN1_METT1</name>
<dbReference type="GO" id="GO:0008324">
    <property type="term" value="F:monoatomic cation transmembrane transporter activity"/>
    <property type="evidence" value="ECO:0007669"/>
    <property type="project" value="InterPro"/>
</dbReference>
<dbReference type="SUPFAM" id="SSF81324">
    <property type="entry name" value="Voltage-gated potassium channels"/>
    <property type="match status" value="1"/>
</dbReference>
<feature type="domain" description="RCK C-terminal" evidence="4">
    <location>
        <begin position="248"/>
        <end position="329"/>
    </location>
</feature>
<dbReference type="Pfam" id="PF02254">
    <property type="entry name" value="TrkA_N"/>
    <property type="match status" value="1"/>
</dbReference>
<evidence type="ECO:0000256" key="1">
    <source>
        <dbReference type="ARBA" id="ARBA00004651"/>
    </source>
</evidence>
<feature type="transmembrane region" description="Helical" evidence="2">
    <location>
        <begin position="15"/>
        <end position="35"/>
    </location>
</feature>
<accession>A0A1Q6DXN1</accession>
<feature type="domain" description="RCK N-terminal" evidence="3">
    <location>
        <begin position="108"/>
        <end position="226"/>
    </location>
</feature>
<dbReference type="PANTHER" id="PTHR43833">
    <property type="entry name" value="POTASSIUM CHANNEL PROTEIN 2-RELATED-RELATED"/>
    <property type="match status" value="1"/>
</dbReference>
<dbReference type="InterPro" id="IPR006037">
    <property type="entry name" value="RCK_C"/>
</dbReference>
<keyword evidence="2" id="KW-1133">Transmembrane helix</keyword>
<evidence type="ECO:0000256" key="2">
    <source>
        <dbReference type="SAM" id="Phobius"/>
    </source>
</evidence>
<proteinExistence type="predicted"/>
<keyword evidence="2" id="KW-0472">Membrane</keyword>
<dbReference type="FunCoup" id="A0A1Q6DXN1">
    <property type="interactions" value="1"/>
</dbReference>
<dbReference type="EMBL" id="MSDW01000001">
    <property type="protein sequence ID" value="OKY79110.1"/>
    <property type="molecule type" value="Genomic_DNA"/>
</dbReference>
<feature type="transmembrane region" description="Helical" evidence="2">
    <location>
        <begin position="68"/>
        <end position="93"/>
    </location>
</feature>
<evidence type="ECO:0000259" key="3">
    <source>
        <dbReference type="PROSITE" id="PS51201"/>
    </source>
</evidence>
<dbReference type="GO" id="GO:0005886">
    <property type="term" value="C:plasma membrane"/>
    <property type="evidence" value="ECO:0007669"/>
    <property type="project" value="UniProtKB-SubCell"/>
</dbReference>
<dbReference type="GO" id="GO:0006813">
    <property type="term" value="P:potassium ion transport"/>
    <property type="evidence" value="ECO:0007669"/>
    <property type="project" value="InterPro"/>
</dbReference>
<dbReference type="PANTHER" id="PTHR43833:SF9">
    <property type="entry name" value="POTASSIUM CHANNEL PROTEIN YUGO-RELATED"/>
    <property type="match status" value="1"/>
</dbReference>
<dbReference type="Gene3D" id="1.10.287.70">
    <property type="match status" value="1"/>
</dbReference>
<dbReference type="Proteomes" id="UP000185744">
    <property type="component" value="Unassembled WGS sequence"/>
</dbReference>
<protein>
    <submittedName>
        <fullName evidence="5">Kef-type K+ transport system, putative NAD-binding component</fullName>
    </submittedName>
</protein>
<dbReference type="STRING" id="1903181.BTN85_1616"/>
<dbReference type="InterPro" id="IPR013099">
    <property type="entry name" value="K_chnl_dom"/>
</dbReference>
<dbReference type="Gene3D" id="3.40.50.720">
    <property type="entry name" value="NAD(P)-binding Rossmann-like Domain"/>
    <property type="match status" value="1"/>
</dbReference>
<dbReference type="InterPro" id="IPR036291">
    <property type="entry name" value="NAD(P)-bd_dom_sf"/>
</dbReference>